<dbReference type="InterPro" id="IPR037165">
    <property type="entry name" value="AldOxase/xan_DH_Mopterin-bd_sf"/>
</dbReference>
<dbReference type="SUPFAM" id="SSF56003">
    <property type="entry name" value="Molybdenum cofactor-binding domain"/>
    <property type="match status" value="1"/>
</dbReference>
<gene>
    <name evidence="1" type="ORF">METZ01_LOCUS260311</name>
</gene>
<accession>A0A382J813</accession>
<reference evidence="1" key="1">
    <citation type="submission" date="2018-05" db="EMBL/GenBank/DDBJ databases">
        <authorList>
            <person name="Lanie J.A."/>
            <person name="Ng W.-L."/>
            <person name="Kazmierczak K.M."/>
            <person name="Andrzejewski T.M."/>
            <person name="Davidsen T.M."/>
            <person name="Wayne K.J."/>
            <person name="Tettelin H."/>
            <person name="Glass J.I."/>
            <person name="Rusch D."/>
            <person name="Podicherti R."/>
            <person name="Tsui H.-C.T."/>
            <person name="Winkler M.E."/>
        </authorList>
    </citation>
    <scope>NUCLEOTIDE SEQUENCE</scope>
</reference>
<dbReference type="Gene3D" id="3.30.365.10">
    <property type="entry name" value="Aldehyde oxidase/xanthine dehydrogenase, molybdopterin binding domain"/>
    <property type="match status" value="1"/>
</dbReference>
<sequence length="54" mass="5703">VLGVGGIVFSPNRLKYVPEGAAGEGHLTTWIKITPDNRTTVLVPHCEMGQGALT</sequence>
<feature type="non-terminal residue" evidence="1">
    <location>
        <position position="54"/>
    </location>
</feature>
<dbReference type="EMBL" id="UINC01072073">
    <property type="protein sequence ID" value="SVC07457.1"/>
    <property type="molecule type" value="Genomic_DNA"/>
</dbReference>
<dbReference type="GO" id="GO:0016491">
    <property type="term" value="F:oxidoreductase activity"/>
    <property type="evidence" value="ECO:0007669"/>
    <property type="project" value="InterPro"/>
</dbReference>
<evidence type="ECO:0000313" key="1">
    <source>
        <dbReference type="EMBL" id="SVC07457.1"/>
    </source>
</evidence>
<proteinExistence type="predicted"/>
<feature type="non-terminal residue" evidence="1">
    <location>
        <position position="1"/>
    </location>
</feature>
<protein>
    <submittedName>
        <fullName evidence="1">Uncharacterized protein</fullName>
    </submittedName>
</protein>
<dbReference type="AlphaFoldDB" id="A0A382J813"/>
<name>A0A382J813_9ZZZZ</name>
<organism evidence="1">
    <name type="scientific">marine metagenome</name>
    <dbReference type="NCBI Taxonomy" id="408172"/>
    <lineage>
        <taxon>unclassified sequences</taxon>
        <taxon>metagenomes</taxon>
        <taxon>ecological metagenomes</taxon>
    </lineage>
</organism>